<dbReference type="PANTHER" id="PTHR30349:SF90">
    <property type="entry name" value="TYROSINE RECOMBINASE XERD"/>
    <property type="match status" value="1"/>
</dbReference>
<feature type="domain" description="Tyr recombinase" evidence="12">
    <location>
        <begin position="92"/>
        <end position="275"/>
    </location>
</feature>
<dbReference type="InterPro" id="IPR050090">
    <property type="entry name" value="Tyrosine_recombinase_XerCD"/>
</dbReference>
<dbReference type="AlphaFoldDB" id="A0A545UBA2"/>
<dbReference type="HAMAP" id="MF_01808">
    <property type="entry name" value="Recomb_XerC_XerD"/>
    <property type="match status" value="1"/>
</dbReference>
<evidence type="ECO:0000256" key="10">
    <source>
        <dbReference type="ARBA" id="ARBA00023306"/>
    </source>
</evidence>
<dbReference type="PROSITE" id="PS51900">
    <property type="entry name" value="CB"/>
    <property type="match status" value="1"/>
</dbReference>
<feature type="active site" evidence="11">
    <location>
        <position position="132"/>
    </location>
</feature>
<evidence type="ECO:0000256" key="6">
    <source>
        <dbReference type="ARBA" id="ARBA00022829"/>
    </source>
</evidence>
<dbReference type="HAMAP" id="MF_01807">
    <property type="entry name" value="Recomb_XerD"/>
    <property type="match status" value="1"/>
</dbReference>
<dbReference type="NCBIfam" id="NF001399">
    <property type="entry name" value="PRK00283.1"/>
    <property type="match status" value="1"/>
</dbReference>
<dbReference type="NCBIfam" id="TIGR02225">
    <property type="entry name" value="recomb_XerD"/>
    <property type="match status" value="1"/>
</dbReference>
<evidence type="ECO:0000259" key="12">
    <source>
        <dbReference type="PROSITE" id="PS51898"/>
    </source>
</evidence>
<dbReference type="PANTHER" id="PTHR30349">
    <property type="entry name" value="PHAGE INTEGRASE-RELATED"/>
    <property type="match status" value="1"/>
</dbReference>
<feature type="active site" evidence="11">
    <location>
        <position position="230"/>
    </location>
</feature>
<dbReference type="InterPro" id="IPR013762">
    <property type="entry name" value="Integrase-like_cat_sf"/>
</dbReference>
<organism evidence="14 15">
    <name type="scientific">Aliikangiella coralliicola</name>
    <dbReference type="NCBI Taxonomy" id="2592383"/>
    <lineage>
        <taxon>Bacteria</taxon>
        <taxon>Pseudomonadati</taxon>
        <taxon>Pseudomonadota</taxon>
        <taxon>Gammaproteobacteria</taxon>
        <taxon>Oceanospirillales</taxon>
        <taxon>Pleioneaceae</taxon>
        <taxon>Aliikangiella</taxon>
    </lineage>
</organism>
<feature type="active site" evidence="11">
    <location>
        <position position="253"/>
    </location>
</feature>
<dbReference type="Pfam" id="PF02899">
    <property type="entry name" value="Phage_int_SAM_1"/>
    <property type="match status" value="1"/>
</dbReference>
<dbReference type="EMBL" id="VIKS01000010">
    <property type="protein sequence ID" value="TQV86746.1"/>
    <property type="molecule type" value="Genomic_DNA"/>
</dbReference>
<dbReference type="GO" id="GO:0006313">
    <property type="term" value="P:DNA transposition"/>
    <property type="evidence" value="ECO:0007669"/>
    <property type="project" value="UniProtKB-UniRule"/>
</dbReference>
<dbReference type="InterPro" id="IPR044068">
    <property type="entry name" value="CB"/>
</dbReference>
<evidence type="ECO:0000256" key="9">
    <source>
        <dbReference type="ARBA" id="ARBA00023172"/>
    </source>
</evidence>
<proteinExistence type="inferred from homology"/>
<comment type="similarity">
    <text evidence="2 11">Belongs to the 'phage' integrase family. XerD subfamily.</text>
</comment>
<dbReference type="GO" id="GO:0051301">
    <property type="term" value="P:cell division"/>
    <property type="evidence" value="ECO:0007669"/>
    <property type="project" value="UniProtKB-KW"/>
</dbReference>
<dbReference type="InterPro" id="IPR010998">
    <property type="entry name" value="Integrase_recombinase_N"/>
</dbReference>
<comment type="subunit">
    <text evidence="11">Forms a cyclic heterotetrameric complex composed of two molecules of XerC and two molecules of XerD.</text>
</comment>
<dbReference type="InterPro" id="IPR011932">
    <property type="entry name" value="Recomb_XerD"/>
</dbReference>
<dbReference type="Proteomes" id="UP000315439">
    <property type="component" value="Unassembled WGS sequence"/>
</dbReference>
<comment type="subcellular location">
    <subcellularLocation>
        <location evidence="1 11">Cytoplasm</location>
    </subcellularLocation>
</comment>
<protein>
    <recommendedName>
        <fullName evidence="3 11">Tyrosine recombinase XerD</fullName>
    </recommendedName>
</protein>
<feature type="active site" evidence="11">
    <location>
        <position position="227"/>
    </location>
</feature>
<dbReference type="CDD" id="cd00798">
    <property type="entry name" value="INT_XerDC_C"/>
    <property type="match status" value="1"/>
</dbReference>
<keyword evidence="4 11" id="KW-0963">Cytoplasm</keyword>
<evidence type="ECO:0000256" key="2">
    <source>
        <dbReference type="ARBA" id="ARBA00010450"/>
    </source>
</evidence>
<dbReference type="InterPro" id="IPR011010">
    <property type="entry name" value="DNA_brk_join_enz"/>
</dbReference>
<comment type="caution">
    <text evidence="14">The sequence shown here is derived from an EMBL/GenBank/DDBJ whole genome shotgun (WGS) entry which is preliminary data.</text>
</comment>
<evidence type="ECO:0000256" key="8">
    <source>
        <dbReference type="ARBA" id="ARBA00023125"/>
    </source>
</evidence>
<keyword evidence="15" id="KW-1185">Reference proteome</keyword>
<dbReference type="InterPro" id="IPR023009">
    <property type="entry name" value="Tyrosine_recombinase_XerC/XerD"/>
</dbReference>
<dbReference type="GO" id="GO:0007059">
    <property type="term" value="P:chromosome segregation"/>
    <property type="evidence" value="ECO:0007669"/>
    <property type="project" value="UniProtKB-UniRule"/>
</dbReference>
<dbReference type="SUPFAM" id="SSF56349">
    <property type="entry name" value="DNA breaking-rejoining enzymes"/>
    <property type="match status" value="1"/>
</dbReference>
<name>A0A545UBA2_9GAMM</name>
<feature type="active site" description="O-(3'-phospho-DNA)-tyrosine intermediate" evidence="11">
    <location>
        <position position="262"/>
    </location>
</feature>
<evidence type="ECO:0000313" key="15">
    <source>
        <dbReference type="Proteomes" id="UP000315439"/>
    </source>
</evidence>
<dbReference type="NCBIfam" id="NF040815">
    <property type="entry name" value="recomb_XerA_Arch"/>
    <property type="match status" value="1"/>
</dbReference>
<evidence type="ECO:0000256" key="1">
    <source>
        <dbReference type="ARBA" id="ARBA00004496"/>
    </source>
</evidence>
<evidence type="ECO:0000256" key="5">
    <source>
        <dbReference type="ARBA" id="ARBA00022618"/>
    </source>
</evidence>
<dbReference type="PROSITE" id="PS51898">
    <property type="entry name" value="TYR_RECOMBINASE"/>
    <property type="match status" value="1"/>
</dbReference>
<dbReference type="Pfam" id="PF00589">
    <property type="entry name" value="Phage_integrase"/>
    <property type="match status" value="1"/>
</dbReference>
<keyword evidence="8 11" id="KW-0238">DNA-binding</keyword>
<keyword evidence="10 11" id="KW-0131">Cell cycle</keyword>
<dbReference type="InterPro" id="IPR004107">
    <property type="entry name" value="Integrase_SAM-like_N"/>
</dbReference>
<dbReference type="GO" id="GO:0005737">
    <property type="term" value="C:cytoplasm"/>
    <property type="evidence" value="ECO:0007669"/>
    <property type="project" value="UniProtKB-SubCell"/>
</dbReference>
<feature type="active site" evidence="11">
    <location>
        <position position="156"/>
    </location>
</feature>
<evidence type="ECO:0000259" key="13">
    <source>
        <dbReference type="PROSITE" id="PS51900"/>
    </source>
</evidence>
<evidence type="ECO:0000256" key="7">
    <source>
        <dbReference type="ARBA" id="ARBA00022908"/>
    </source>
</evidence>
<keyword evidence="5 11" id="KW-0132">Cell division</keyword>
<dbReference type="InterPro" id="IPR002104">
    <property type="entry name" value="Integrase_catalytic"/>
</dbReference>
<accession>A0A545UBA2</accession>
<dbReference type="GO" id="GO:0009037">
    <property type="term" value="F:tyrosine-based site-specific recombinase activity"/>
    <property type="evidence" value="ECO:0007669"/>
    <property type="project" value="UniProtKB-UniRule"/>
</dbReference>
<sequence length="281" mass="31901">MHDGLSQHTLDSYRTDLTLFARWLKEQNLNLLEVNGEALQDYFSFRYDKKYSSRSTARLLSCLRRFYGYLLEQNLMTTDPTAKIAAPKLGKPLPHTLSESDVEKLLAAPDQEDELGIRDLAMLELMYASGLRVSELINLEFSQLSLVQGVLRVVGKGSKERLVPFGEAAMAAIENYLKKSRSLLLGSKVCDSLFLSKRGQKMTRQTFWYRIKHHAQQAGITKHLSPHTLRHAFATHLLAHGADLRTLQLLLGHSDLSTTQIYTHIAKERLKTIHGQHHPRG</sequence>
<keyword evidence="7 11" id="KW-0229">DNA integration</keyword>
<evidence type="ECO:0000256" key="11">
    <source>
        <dbReference type="HAMAP-Rule" id="MF_01807"/>
    </source>
</evidence>
<keyword evidence="6 11" id="KW-0159">Chromosome partition</keyword>
<dbReference type="GO" id="GO:0003677">
    <property type="term" value="F:DNA binding"/>
    <property type="evidence" value="ECO:0007669"/>
    <property type="project" value="UniProtKB-UniRule"/>
</dbReference>
<dbReference type="Gene3D" id="1.10.443.10">
    <property type="entry name" value="Intergrase catalytic core"/>
    <property type="match status" value="1"/>
</dbReference>
<feature type="domain" description="Core-binding (CB)" evidence="13">
    <location>
        <begin position="1"/>
        <end position="71"/>
    </location>
</feature>
<keyword evidence="9 11" id="KW-0233">DNA recombination</keyword>
<dbReference type="OrthoDB" id="9801717at2"/>
<dbReference type="Gene3D" id="1.10.150.130">
    <property type="match status" value="1"/>
</dbReference>
<dbReference type="SUPFAM" id="SSF47823">
    <property type="entry name" value="lambda integrase-like, N-terminal domain"/>
    <property type="match status" value="1"/>
</dbReference>
<comment type="function">
    <text evidence="11">Site-specific tyrosine recombinase, which acts by catalyzing the cutting and rejoining of the recombining DNA molecules. The XerC-XerD complex is essential to convert dimers of the bacterial chromosome into monomers to permit their segregation at cell division. It also contributes to the segregational stability of plasmids.</text>
</comment>
<reference evidence="14 15" key="1">
    <citation type="submission" date="2019-07" db="EMBL/GenBank/DDBJ databases">
        <title>Draft genome for Aliikangiella sp. M105.</title>
        <authorList>
            <person name="Wang G."/>
        </authorList>
    </citation>
    <scope>NUCLEOTIDE SEQUENCE [LARGE SCALE GENOMIC DNA]</scope>
    <source>
        <strain evidence="14 15">M105</strain>
    </source>
</reference>
<evidence type="ECO:0000256" key="4">
    <source>
        <dbReference type="ARBA" id="ARBA00022490"/>
    </source>
</evidence>
<gene>
    <name evidence="11 14" type="primary">xerD</name>
    <name evidence="14" type="ORF">FLL46_16160</name>
</gene>
<evidence type="ECO:0000256" key="3">
    <source>
        <dbReference type="ARBA" id="ARBA00015810"/>
    </source>
</evidence>
<evidence type="ECO:0000313" key="14">
    <source>
        <dbReference type="EMBL" id="TQV86746.1"/>
    </source>
</evidence>